<dbReference type="AlphaFoldDB" id="A0A918NSM0"/>
<feature type="binding site" evidence="7">
    <location>
        <position position="72"/>
    </location>
    <ligand>
        <name>ATP</name>
        <dbReference type="ChEBI" id="CHEBI:30616"/>
    </ligand>
</feature>
<dbReference type="Pfam" id="PF00069">
    <property type="entry name" value="Pkinase"/>
    <property type="match status" value="1"/>
</dbReference>
<evidence type="ECO:0000313" key="10">
    <source>
        <dbReference type="EMBL" id="GGX92693.1"/>
    </source>
</evidence>
<reference evidence="10" key="2">
    <citation type="submission" date="2020-09" db="EMBL/GenBank/DDBJ databases">
        <authorList>
            <person name="Sun Q."/>
            <person name="Ohkuma M."/>
        </authorList>
    </citation>
    <scope>NUCLEOTIDE SEQUENCE</scope>
    <source>
        <strain evidence="10">JCM 4956</strain>
    </source>
</reference>
<dbReference type="SUPFAM" id="SSF56112">
    <property type="entry name" value="Protein kinase-like (PK-like)"/>
    <property type="match status" value="1"/>
</dbReference>
<dbReference type="InterPro" id="IPR017441">
    <property type="entry name" value="Protein_kinase_ATP_BS"/>
</dbReference>
<dbReference type="PANTHER" id="PTHR43289">
    <property type="entry name" value="MITOGEN-ACTIVATED PROTEIN KINASE KINASE KINASE 20-RELATED"/>
    <property type="match status" value="1"/>
</dbReference>
<dbReference type="CDD" id="cd14014">
    <property type="entry name" value="STKc_PknB_like"/>
    <property type="match status" value="1"/>
</dbReference>
<keyword evidence="6 7" id="KW-0067">ATP-binding</keyword>
<feature type="compositionally biased region" description="Basic and acidic residues" evidence="8">
    <location>
        <begin position="434"/>
        <end position="447"/>
    </location>
</feature>
<dbReference type="PANTHER" id="PTHR43289:SF6">
    <property type="entry name" value="SERINE_THREONINE-PROTEIN KINASE NEKL-3"/>
    <property type="match status" value="1"/>
</dbReference>
<dbReference type="GO" id="GO:0004674">
    <property type="term" value="F:protein serine/threonine kinase activity"/>
    <property type="evidence" value="ECO:0007669"/>
    <property type="project" value="UniProtKB-KW"/>
</dbReference>
<evidence type="ECO:0000256" key="5">
    <source>
        <dbReference type="ARBA" id="ARBA00022777"/>
    </source>
</evidence>
<dbReference type="GO" id="GO:0005524">
    <property type="term" value="F:ATP binding"/>
    <property type="evidence" value="ECO:0007669"/>
    <property type="project" value="UniProtKB-UniRule"/>
</dbReference>
<evidence type="ECO:0000256" key="4">
    <source>
        <dbReference type="ARBA" id="ARBA00022741"/>
    </source>
</evidence>
<evidence type="ECO:0000256" key="1">
    <source>
        <dbReference type="ARBA" id="ARBA00012513"/>
    </source>
</evidence>
<evidence type="ECO:0000256" key="6">
    <source>
        <dbReference type="ARBA" id="ARBA00022840"/>
    </source>
</evidence>
<evidence type="ECO:0000256" key="3">
    <source>
        <dbReference type="ARBA" id="ARBA00022679"/>
    </source>
</evidence>
<accession>A0A918NSM0</accession>
<keyword evidence="4 7" id="KW-0547">Nucleotide-binding</keyword>
<evidence type="ECO:0000256" key="8">
    <source>
        <dbReference type="SAM" id="MobiDB-lite"/>
    </source>
</evidence>
<dbReference type="Gene3D" id="1.10.510.10">
    <property type="entry name" value="Transferase(Phosphotransferase) domain 1"/>
    <property type="match status" value="1"/>
</dbReference>
<organism evidence="10 11">
    <name type="scientific">Streptomyces fructofermentans</name>
    <dbReference type="NCBI Taxonomy" id="152141"/>
    <lineage>
        <taxon>Bacteria</taxon>
        <taxon>Bacillati</taxon>
        <taxon>Actinomycetota</taxon>
        <taxon>Actinomycetes</taxon>
        <taxon>Kitasatosporales</taxon>
        <taxon>Streptomycetaceae</taxon>
        <taxon>Streptomyces</taxon>
    </lineage>
</organism>
<evidence type="ECO:0000256" key="7">
    <source>
        <dbReference type="PROSITE-ProRule" id="PRU10141"/>
    </source>
</evidence>
<evidence type="ECO:0000256" key="2">
    <source>
        <dbReference type="ARBA" id="ARBA00022527"/>
    </source>
</evidence>
<evidence type="ECO:0000313" key="11">
    <source>
        <dbReference type="Proteomes" id="UP000645555"/>
    </source>
</evidence>
<keyword evidence="2" id="KW-0723">Serine/threonine-protein kinase</keyword>
<keyword evidence="11" id="KW-1185">Reference proteome</keyword>
<dbReference type="Gene3D" id="2.60.120.430">
    <property type="entry name" value="Galactose-binding lectin"/>
    <property type="match status" value="1"/>
</dbReference>
<feature type="region of interest" description="Disordered" evidence="8">
    <location>
        <begin position="434"/>
        <end position="494"/>
    </location>
</feature>
<feature type="compositionally biased region" description="Low complexity" evidence="8">
    <location>
        <begin position="458"/>
        <end position="477"/>
    </location>
</feature>
<feature type="region of interest" description="Disordered" evidence="8">
    <location>
        <begin position="322"/>
        <end position="361"/>
    </location>
</feature>
<dbReference type="EC" id="2.7.11.1" evidence="1"/>
<keyword evidence="5" id="KW-0418">Kinase</keyword>
<comment type="caution">
    <text evidence="10">The sequence shown here is derived from an EMBL/GenBank/DDBJ whole genome shotgun (WGS) entry which is preliminary data.</text>
</comment>
<name>A0A918NSM0_9ACTN</name>
<reference evidence="10" key="1">
    <citation type="journal article" date="2014" name="Int. J. Syst. Evol. Microbiol.">
        <title>Complete genome sequence of Corynebacterium casei LMG S-19264T (=DSM 44701T), isolated from a smear-ripened cheese.</title>
        <authorList>
            <consortium name="US DOE Joint Genome Institute (JGI-PGF)"/>
            <person name="Walter F."/>
            <person name="Albersmeier A."/>
            <person name="Kalinowski J."/>
            <person name="Ruckert C."/>
        </authorList>
    </citation>
    <scope>NUCLEOTIDE SEQUENCE</scope>
    <source>
        <strain evidence="10">JCM 4956</strain>
    </source>
</reference>
<sequence>MGPVGQFFPTGRGVRQHVWTGSDDQRGAANAVRGTGRLIAGRYLLGRRLGSGGMGTVWQAHDQVLARDVAAKELHVFTQGDEDHRRWLRRALREARMVARVPHPHVVGVHDLVEHEDRLWIVMELVDGPSLGQLIAQEGALEPRRVAGIGVQLLGALEAVHAVGALHRDVKPANVLLRRDGGAVLTDFGIAVLEDGDAHSNSGEFAGSAEYMAPERVNGSEVGPASDLWSLGATLVTAATGRSPFHRPANVATLHAVAYEEPNLPPRLGPLLPVVEALLRKPSEERPSAADTLTALRRVADGAADPGPLPPATLVVRIPHEGSAADRGPAPALPEGPSPARHDSPVPRQDGSTAGAAGTALADEETLTRQHAPWADHAPPTSRYDARTAAALGRQDGGRRRGALPRWSAFAGAALLAGAGLALFLTGTPPFDRADRADRSGAGDRAGEGAADGGAGRSSGTPSPAAPVTTTSVVRSTEGWQRATGTPVEAGDTVTVRFTSGRWTVDDPEMPPTGPGGYDPATDRALDFAAADCKVDAEAPFGALLGRFVEGAQAGETRVVGDEWTFEAGAAGTLELRVNDADGDCLSDNSGDLEVTVTVE</sequence>
<feature type="domain" description="Protein kinase" evidence="9">
    <location>
        <begin position="43"/>
        <end position="299"/>
    </location>
</feature>
<dbReference type="InterPro" id="IPR011009">
    <property type="entry name" value="Kinase-like_dom_sf"/>
</dbReference>
<dbReference type="Proteomes" id="UP000645555">
    <property type="component" value="Unassembled WGS sequence"/>
</dbReference>
<dbReference type="Gene3D" id="3.30.200.20">
    <property type="entry name" value="Phosphorylase Kinase, domain 1"/>
    <property type="match status" value="1"/>
</dbReference>
<keyword evidence="3" id="KW-0808">Transferase</keyword>
<gene>
    <name evidence="10" type="ORF">GCM10010515_69630</name>
</gene>
<proteinExistence type="predicted"/>
<dbReference type="PROSITE" id="PS00107">
    <property type="entry name" value="PROTEIN_KINASE_ATP"/>
    <property type="match status" value="1"/>
</dbReference>
<dbReference type="PROSITE" id="PS50011">
    <property type="entry name" value="PROTEIN_KINASE_DOM"/>
    <property type="match status" value="1"/>
</dbReference>
<evidence type="ECO:0000259" key="9">
    <source>
        <dbReference type="PROSITE" id="PS50011"/>
    </source>
</evidence>
<protein>
    <recommendedName>
        <fullName evidence="1">non-specific serine/threonine protein kinase</fullName>
        <ecNumber evidence="1">2.7.11.1</ecNumber>
    </recommendedName>
</protein>
<dbReference type="SMART" id="SM00220">
    <property type="entry name" value="S_TKc"/>
    <property type="match status" value="1"/>
</dbReference>
<dbReference type="InterPro" id="IPR000719">
    <property type="entry name" value="Prot_kinase_dom"/>
</dbReference>
<dbReference type="EMBL" id="BMWD01000037">
    <property type="protein sequence ID" value="GGX92693.1"/>
    <property type="molecule type" value="Genomic_DNA"/>
</dbReference>